<dbReference type="PANTHER" id="PTHR34220:SF7">
    <property type="entry name" value="SENSOR HISTIDINE KINASE YPDA"/>
    <property type="match status" value="1"/>
</dbReference>
<evidence type="ECO:0000259" key="3">
    <source>
        <dbReference type="Pfam" id="PF06580"/>
    </source>
</evidence>
<reference evidence="4 5" key="1">
    <citation type="submission" date="2020-06" db="EMBL/GenBank/DDBJ databases">
        <authorList>
            <person name="Criscuolo A."/>
        </authorList>
    </citation>
    <scope>NUCLEOTIDE SEQUENCE [LARGE SCALE GENOMIC DNA]</scope>
    <source>
        <strain evidence="5">CIP 111411</strain>
    </source>
</reference>
<keyword evidence="2" id="KW-0472">Membrane</keyword>
<dbReference type="Proteomes" id="UP000530060">
    <property type="component" value="Unassembled WGS sequence"/>
</dbReference>
<organism evidence="4 5">
    <name type="scientific">Flavobacterium salmonis</name>
    <dbReference type="NCBI Taxonomy" id="2654844"/>
    <lineage>
        <taxon>Bacteria</taxon>
        <taxon>Pseudomonadati</taxon>
        <taxon>Bacteroidota</taxon>
        <taxon>Flavobacteriia</taxon>
        <taxon>Flavobacteriales</taxon>
        <taxon>Flavobacteriaceae</taxon>
        <taxon>Flavobacterium</taxon>
    </lineage>
</organism>
<dbReference type="Pfam" id="PF06580">
    <property type="entry name" value="His_kinase"/>
    <property type="match status" value="1"/>
</dbReference>
<gene>
    <name evidence="4" type="ORF">FLAT13_02728</name>
</gene>
<feature type="coiled-coil region" evidence="1">
    <location>
        <begin position="145"/>
        <end position="172"/>
    </location>
</feature>
<keyword evidence="5" id="KW-1185">Reference proteome</keyword>
<feature type="transmembrane region" description="Helical" evidence="2">
    <location>
        <begin position="53"/>
        <end position="71"/>
    </location>
</feature>
<evidence type="ECO:0000313" key="5">
    <source>
        <dbReference type="Proteomes" id="UP000530060"/>
    </source>
</evidence>
<protein>
    <recommendedName>
        <fullName evidence="3">Signal transduction histidine kinase internal region domain-containing protein</fullName>
    </recommendedName>
</protein>
<proteinExistence type="predicted"/>
<dbReference type="InterPro" id="IPR050640">
    <property type="entry name" value="Bact_2-comp_sensor_kinase"/>
</dbReference>
<dbReference type="EMBL" id="CAIJDP010000071">
    <property type="protein sequence ID" value="CAD0005393.1"/>
    <property type="molecule type" value="Genomic_DNA"/>
</dbReference>
<keyword evidence="2" id="KW-0812">Transmembrane</keyword>
<accession>A0A6V6Z0Y8</accession>
<dbReference type="GO" id="GO:0000155">
    <property type="term" value="F:phosphorelay sensor kinase activity"/>
    <property type="evidence" value="ECO:0007669"/>
    <property type="project" value="InterPro"/>
</dbReference>
<dbReference type="GO" id="GO:0016020">
    <property type="term" value="C:membrane"/>
    <property type="evidence" value="ECO:0007669"/>
    <property type="project" value="InterPro"/>
</dbReference>
<dbReference type="AlphaFoldDB" id="A0A6V6Z0Y8"/>
<evidence type="ECO:0000256" key="1">
    <source>
        <dbReference type="SAM" id="Coils"/>
    </source>
</evidence>
<comment type="caution">
    <text evidence="4">The sequence shown here is derived from an EMBL/GenBank/DDBJ whole genome shotgun (WGS) entry which is preliminary data.</text>
</comment>
<evidence type="ECO:0000256" key="2">
    <source>
        <dbReference type="SAM" id="Phobius"/>
    </source>
</evidence>
<dbReference type="InterPro" id="IPR010559">
    <property type="entry name" value="Sig_transdc_His_kin_internal"/>
</dbReference>
<sequence length="352" mass="40845">MNNIAKSFSPLILREIYKMNIFLTVLISLIALFFLFIFKNSAILILFMTLKSVFYIFTVTFSLSAILEFCAVKFPNDIIKFRIWRYGTSFCTSIILQMLLWTFFAYMANIVWSPYDIELIMTFLMEAFFIAFLVLLLQDFAILRLAKTQTELENSKLQLRTAEAENLLLKQQIHPHFLFNSLNTLKALYKKDLALGEHYLIQLAGFLRAAVTLNDSMVTTLREELDFCQNYLEMQKMRFGEALEWNIKINDPNMLKFSVPTFSLQPLAENAIKHNRFTKQQPLKIKIEQKEQYISVSNTMNLKQSGETSLKSGLTNLAERCFICSGNEIIINNDGVTFSVSFKINTDENHTY</sequence>
<feature type="transmembrane region" description="Helical" evidence="2">
    <location>
        <begin position="119"/>
        <end position="137"/>
    </location>
</feature>
<name>A0A6V6Z0Y8_9FLAO</name>
<evidence type="ECO:0000313" key="4">
    <source>
        <dbReference type="EMBL" id="CAD0005393.1"/>
    </source>
</evidence>
<dbReference type="PANTHER" id="PTHR34220">
    <property type="entry name" value="SENSOR HISTIDINE KINASE YPDA"/>
    <property type="match status" value="1"/>
</dbReference>
<keyword evidence="1" id="KW-0175">Coiled coil</keyword>
<dbReference type="InterPro" id="IPR036890">
    <property type="entry name" value="HATPase_C_sf"/>
</dbReference>
<keyword evidence="2" id="KW-1133">Transmembrane helix</keyword>
<feature type="transmembrane region" description="Helical" evidence="2">
    <location>
        <begin position="83"/>
        <end position="107"/>
    </location>
</feature>
<feature type="transmembrane region" description="Helical" evidence="2">
    <location>
        <begin position="21"/>
        <end position="47"/>
    </location>
</feature>
<dbReference type="Gene3D" id="3.30.565.10">
    <property type="entry name" value="Histidine kinase-like ATPase, C-terminal domain"/>
    <property type="match status" value="1"/>
</dbReference>
<feature type="domain" description="Signal transduction histidine kinase internal region" evidence="3">
    <location>
        <begin position="167"/>
        <end position="243"/>
    </location>
</feature>